<comment type="caution">
    <text evidence="1">The sequence shown here is derived from an EMBL/GenBank/DDBJ whole genome shotgun (WGS) entry which is preliminary data.</text>
</comment>
<proteinExistence type="predicted"/>
<reference evidence="1" key="2">
    <citation type="journal article" date="2022" name="New Phytol.">
        <title>Evolutionary transition to the ectomycorrhizal habit in the genomes of a hyperdiverse lineage of mushroom-forming fungi.</title>
        <authorList>
            <person name="Looney B."/>
            <person name="Miyauchi S."/>
            <person name="Morin E."/>
            <person name="Drula E."/>
            <person name="Courty P.E."/>
            <person name="Kohler A."/>
            <person name="Kuo A."/>
            <person name="LaButti K."/>
            <person name="Pangilinan J."/>
            <person name="Lipzen A."/>
            <person name="Riley R."/>
            <person name="Andreopoulos W."/>
            <person name="He G."/>
            <person name="Johnson J."/>
            <person name="Nolan M."/>
            <person name="Tritt A."/>
            <person name="Barry K.W."/>
            <person name="Grigoriev I.V."/>
            <person name="Nagy L.G."/>
            <person name="Hibbett D."/>
            <person name="Henrissat B."/>
            <person name="Matheny P.B."/>
            <person name="Labbe J."/>
            <person name="Martin F.M."/>
        </authorList>
    </citation>
    <scope>NUCLEOTIDE SEQUENCE</scope>
    <source>
        <strain evidence="1">EC-137</strain>
    </source>
</reference>
<feature type="non-terminal residue" evidence="1">
    <location>
        <position position="287"/>
    </location>
</feature>
<keyword evidence="2" id="KW-1185">Reference proteome</keyword>
<dbReference type="Proteomes" id="UP000814128">
    <property type="component" value="Unassembled WGS sequence"/>
</dbReference>
<dbReference type="EMBL" id="MU274490">
    <property type="protein sequence ID" value="KAI0026488.1"/>
    <property type="molecule type" value="Genomic_DNA"/>
</dbReference>
<evidence type="ECO:0000313" key="1">
    <source>
        <dbReference type="EMBL" id="KAI0026488.1"/>
    </source>
</evidence>
<gene>
    <name evidence="1" type="ORF">K488DRAFT_75304</name>
</gene>
<reference evidence="1" key="1">
    <citation type="submission" date="2021-02" db="EMBL/GenBank/DDBJ databases">
        <authorList>
            <consortium name="DOE Joint Genome Institute"/>
            <person name="Ahrendt S."/>
            <person name="Looney B.P."/>
            <person name="Miyauchi S."/>
            <person name="Morin E."/>
            <person name="Drula E."/>
            <person name="Courty P.E."/>
            <person name="Chicoki N."/>
            <person name="Fauchery L."/>
            <person name="Kohler A."/>
            <person name="Kuo A."/>
            <person name="Labutti K."/>
            <person name="Pangilinan J."/>
            <person name="Lipzen A."/>
            <person name="Riley R."/>
            <person name="Andreopoulos W."/>
            <person name="He G."/>
            <person name="Johnson J."/>
            <person name="Barry K.W."/>
            <person name="Grigoriev I.V."/>
            <person name="Nagy L."/>
            <person name="Hibbett D."/>
            <person name="Henrissat B."/>
            <person name="Matheny P.B."/>
            <person name="Labbe J."/>
            <person name="Martin F."/>
        </authorList>
    </citation>
    <scope>NUCLEOTIDE SEQUENCE</scope>
    <source>
        <strain evidence="1">EC-137</strain>
    </source>
</reference>
<protein>
    <submittedName>
        <fullName evidence="1">Uncharacterized protein</fullName>
    </submittedName>
</protein>
<evidence type="ECO:0000313" key="2">
    <source>
        <dbReference type="Proteomes" id="UP000814128"/>
    </source>
</evidence>
<organism evidence="1 2">
    <name type="scientific">Vararia minispora EC-137</name>
    <dbReference type="NCBI Taxonomy" id="1314806"/>
    <lineage>
        <taxon>Eukaryota</taxon>
        <taxon>Fungi</taxon>
        <taxon>Dikarya</taxon>
        <taxon>Basidiomycota</taxon>
        <taxon>Agaricomycotina</taxon>
        <taxon>Agaricomycetes</taxon>
        <taxon>Russulales</taxon>
        <taxon>Lachnocladiaceae</taxon>
        <taxon>Vararia</taxon>
    </lineage>
</organism>
<name>A0ACB8Q413_9AGAM</name>
<sequence length="287" mass="31097">MRAQFKKEWKTGLGEEDGAGDGKDDGGDVFAQDDGDDGDDEDGEDAGSDSDDEGDDKGDGAEGRKKQRQRLAQEELFLARKLEAASAEVKAEIEQRASAEYEERVAERRAWLEEGPKTFEEAAAMMRVFGPLFENLVSWLAERGAYSAWYVAAPGDAPDGSISVHSFMGGASPLPGSSASAPRKTFDDFDPLGHADICERIHGHALQGLPEQFLRPSDWTENQTSEASSPPAMGLGDEDEPGDLLSDRDTTLTGWLSEQPGSLTLMVPQRGEDESSEDGSDMYWPGE</sequence>
<accession>A0ACB8Q413</accession>